<dbReference type="InterPro" id="IPR011545">
    <property type="entry name" value="DEAD/DEAH_box_helicase_dom"/>
</dbReference>
<dbReference type="OrthoDB" id="4310724at2759"/>
<feature type="short sequence motif" description="Q motif" evidence="11">
    <location>
        <begin position="635"/>
        <end position="663"/>
    </location>
</feature>
<dbReference type="SMART" id="SM00490">
    <property type="entry name" value="HELICc"/>
    <property type="match status" value="1"/>
</dbReference>
<keyword evidence="3" id="KW-0690">Ribosome biogenesis</keyword>
<feature type="domain" description="DEAD-box RNA helicase Q" evidence="16">
    <location>
        <begin position="635"/>
        <end position="663"/>
    </location>
</feature>
<evidence type="ECO:0000256" key="5">
    <source>
        <dbReference type="ARBA" id="ARBA00022801"/>
    </source>
</evidence>
<feature type="domain" description="Helicase C-terminal" evidence="15">
    <location>
        <begin position="985"/>
        <end position="1133"/>
    </location>
</feature>
<evidence type="ECO:0000256" key="8">
    <source>
        <dbReference type="ARBA" id="ARBA00022884"/>
    </source>
</evidence>
<keyword evidence="13" id="KW-0472">Membrane</keyword>
<dbReference type="Proteomes" id="UP000298327">
    <property type="component" value="Unassembled WGS sequence"/>
</dbReference>
<dbReference type="PANTHER" id="PTHR47959">
    <property type="entry name" value="ATP-DEPENDENT RNA HELICASE RHLE-RELATED"/>
    <property type="match status" value="1"/>
</dbReference>
<feature type="transmembrane region" description="Helical" evidence="13">
    <location>
        <begin position="41"/>
        <end position="65"/>
    </location>
</feature>
<accession>A0A4Y9Z8D3</accession>
<evidence type="ECO:0000256" key="7">
    <source>
        <dbReference type="ARBA" id="ARBA00022840"/>
    </source>
</evidence>
<evidence type="ECO:0000259" key="15">
    <source>
        <dbReference type="PROSITE" id="PS51194"/>
    </source>
</evidence>
<dbReference type="SMART" id="SM00487">
    <property type="entry name" value="DEXDc"/>
    <property type="match status" value="1"/>
</dbReference>
<dbReference type="STRING" id="205917.A0A4Y9Z8D3"/>
<feature type="region of interest" description="Disordered" evidence="12">
    <location>
        <begin position="454"/>
        <end position="481"/>
    </location>
</feature>
<feature type="transmembrane region" description="Helical" evidence="13">
    <location>
        <begin position="208"/>
        <end position="233"/>
    </location>
</feature>
<protein>
    <recommendedName>
        <fullName evidence="2">RNA helicase</fullName>
        <ecNumber evidence="2">3.6.4.13</ecNumber>
    </recommendedName>
</protein>
<keyword evidence="9" id="KW-0539">Nucleus</keyword>
<dbReference type="PROSITE" id="PS51194">
    <property type="entry name" value="HELICASE_CTER"/>
    <property type="match status" value="1"/>
</dbReference>
<evidence type="ECO:0000259" key="16">
    <source>
        <dbReference type="PROSITE" id="PS51195"/>
    </source>
</evidence>
<evidence type="ECO:0000256" key="1">
    <source>
        <dbReference type="ARBA" id="ARBA00004123"/>
    </source>
</evidence>
<keyword evidence="18" id="KW-1185">Reference proteome</keyword>
<feature type="compositionally biased region" description="Acidic residues" evidence="12">
    <location>
        <begin position="886"/>
        <end position="895"/>
    </location>
</feature>
<feature type="compositionally biased region" description="Acidic residues" evidence="12">
    <location>
        <begin position="592"/>
        <end position="605"/>
    </location>
</feature>
<dbReference type="InterPro" id="IPR000629">
    <property type="entry name" value="RNA-helicase_DEAD-box_CS"/>
</dbReference>
<dbReference type="GO" id="GO:0005634">
    <property type="term" value="C:nucleus"/>
    <property type="evidence" value="ECO:0007669"/>
    <property type="project" value="UniProtKB-SubCell"/>
</dbReference>
<proteinExistence type="predicted"/>
<evidence type="ECO:0000256" key="6">
    <source>
        <dbReference type="ARBA" id="ARBA00022806"/>
    </source>
</evidence>
<comment type="caution">
    <text evidence="17">The sequence shown here is derived from an EMBL/GenBank/DDBJ whole genome shotgun (WGS) entry which is preliminary data.</text>
</comment>
<evidence type="ECO:0000313" key="17">
    <source>
        <dbReference type="EMBL" id="TFY71035.1"/>
    </source>
</evidence>
<dbReference type="InterPro" id="IPR014014">
    <property type="entry name" value="RNA_helicase_DEAD_Q_motif"/>
</dbReference>
<keyword evidence="8" id="KW-0694">RNA-binding</keyword>
<dbReference type="InterPro" id="IPR050079">
    <property type="entry name" value="DEAD_box_RNA_helicase"/>
</dbReference>
<feature type="region of interest" description="Disordered" evidence="12">
    <location>
        <begin position="751"/>
        <end position="790"/>
    </location>
</feature>
<comment type="catalytic activity">
    <reaction evidence="10">
        <text>ATP + H2O = ADP + phosphate + H(+)</text>
        <dbReference type="Rhea" id="RHEA:13065"/>
        <dbReference type="ChEBI" id="CHEBI:15377"/>
        <dbReference type="ChEBI" id="CHEBI:15378"/>
        <dbReference type="ChEBI" id="CHEBI:30616"/>
        <dbReference type="ChEBI" id="CHEBI:43474"/>
        <dbReference type="ChEBI" id="CHEBI:456216"/>
        <dbReference type="EC" id="3.6.4.13"/>
    </reaction>
</comment>
<feature type="compositionally biased region" description="Basic residues" evidence="12">
    <location>
        <begin position="764"/>
        <end position="778"/>
    </location>
</feature>
<feature type="region of interest" description="Disordered" evidence="12">
    <location>
        <begin position="592"/>
        <end position="622"/>
    </location>
</feature>
<dbReference type="GO" id="GO:0005829">
    <property type="term" value="C:cytosol"/>
    <property type="evidence" value="ECO:0007669"/>
    <property type="project" value="TreeGrafter"/>
</dbReference>
<feature type="transmembrane region" description="Helical" evidence="13">
    <location>
        <begin position="176"/>
        <end position="196"/>
    </location>
</feature>
<keyword evidence="4" id="KW-0547">Nucleotide-binding</keyword>
<feature type="transmembrane region" description="Helical" evidence="13">
    <location>
        <begin position="77"/>
        <end position="101"/>
    </location>
</feature>
<name>A0A4Y9Z8D3_9AGAM</name>
<gene>
    <name evidence="17" type="ORF">EVG20_g1974</name>
</gene>
<dbReference type="GO" id="GO:0042254">
    <property type="term" value="P:ribosome biogenesis"/>
    <property type="evidence" value="ECO:0007669"/>
    <property type="project" value="UniProtKB-KW"/>
</dbReference>
<keyword evidence="7" id="KW-0067">ATP-binding</keyword>
<dbReference type="CDD" id="cd18787">
    <property type="entry name" value="SF2_C_DEAD"/>
    <property type="match status" value="1"/>
</dbReference>
<organism evidence="17 18">
    <name type="scientific">Dentipellis fragilis</name>
    <dbReference type="NCBI Taxonomy" id="205917"/>
    <lineage>
        <taxon>Eukaryota</taxon>
        <taxon>Fungi</taxon>
        <taxon>Dikarya</taxon>
        <taxon>Basidiomycota</taxon>
        <taxon>Agaricomycotina</taxon>
        <taxon>Agaricomycetes</taxon>
        <taxon>Russulales</taxon>
        <taxon>Hericiaceae</taxon>
        <taxon>Dentipellis</taxon>
    </lineage>
</organism>
<dbReference type="GO" id="GO:0010467">
    <property type="term" value="P:gene expression"/>
    <property type="evidence" value="ECO:0007669"/>
    <property type="project" value="UniProtKB-ARBA"/>
</dbReference>
<evidence type="ECO:0000256" key="10">
    <source>
        <dbReference type="ARBA" id="ARBA00047984"/>
    </source>
</evidence>
<comment type="subcellular location">
    <subcellularLocation>
        <location evidence="1">Nucleus</location>
    </subcellularLocation>
</comment>
<feature type="region of interest" description="Disordered" evidence="12">
    <location>
        <begin position="1256"/>
        <end position="1285"/>
    </location>
</feature>
<dbReference type="Gene3D" id="3.40.50.300">
    <property type="entry name" value="P-loop containing nucleotide triphosphate hydrolases"/>
    <property type="match status" value="2"/>
</dbReference>
<dbReference type="Pfam" id="PF00271">
    <property type="entry name" value="Helicase_C"/>
    <property type="match status" value="1"/>
</dbReference>
<feature type="region of interest" description="Disordered" evidence="12">
    <location>
        <begin position="874"/>
        <end position="904"/>
    </location>
</feature>
<sequence length="1285" mass="141400">MSNFRNQTCTSIHALNNEVCVVMSNEFELMRQTWGQFLFELLFGAGMYGVNLILSSGTIIVLLHSEPGVGQNKASKHLLTTLVLMLILATTYIVVSVVSMFKLQYIPAHTTDITIFATSLEIPIWAELNIWRCYILYGKSIKMIIFPVFTAVVGAGVGLCANLGTFDSANMVNSIWAALTAISTLYCTTAIARKIYTSMRFSQRISNLFPVFVIIVETGVIYTSVLIIYLITTLINNTNTAQAEYAQVILTAIIAQLPPLVLCMLVLQLKFFQNNETVQHSISETSAAGLWAAFRRAFRPAKDTPDDSPMSTFRVASGAVHSTSQTQVETADTHRRSGLRAHNASASDVADVALCVLWICGVRDGWSDLRVAALAGNLRDWAKLENDSYVRSMRFVSHQSKFCQGSVWDVSLRSTRESIPPPASALTRAACVPTPSAVTVTAVPIPNSIPWSHKRSLARSPDPFHQQETIGHGRSSIPSNIAAPMAGANKSLLGRKRSAPTTSSAASAKRKKLSTNELPWKAVARSAEDDIDFDEGILGLEEVDDVEVVYEEMPGGGRVARFNVLESALEKMGEAKADYEASETGIEELEELEEELDLEEQESAAEEGSQFDKTPSPEPSQEIAKPVAFDPKLIPEWSPFDLDIRLQRALYAQKFISPTPIQSQAIPKAVENRDIIGVAETGSGKTLAYGLPILNALLAEKSAQEVPSGTRRQVRALILAPTRELALQVSTHLNACLNDYDLADLAIKTEDAEDPSLGPSTGKGKGKKPSKAQQKGKGKSQPSGPKKPPLVSVAAIVGGMSAQKQKRILERGVDVLVATPGRLWDILEEDDELAKGVKNLRYLVLDEADRMIETGHFAELDNILRLTQRETQHDVTDPDFHGGSAEESDGESSDSVDDHARSTSPNMQTFVFSATLSKDLQRNLKKRHKPRPLKKGEKPASTLDDLISRLDFRDPEPEVIDLSPEGGVVSTLQESRIDCLSEDKDIYLYYFLLRYPGRSLVFLSSIDGIRRLLPMLELLGLPAFPLHSQLEQRQRLKNLDRFKSHENAVLLATDIAARGLDIPSVDHVVHYQIPRTADSYVHRNGRTARARRSGFSMLMCAPDERRLVRALLGSLGRQESDIPEMAVDHHLLDKLKPRLQLAKQIDNAQHKTKKENHERNWLKATADAMDIELGTDFEQSDGENTAPTKSKIKARNAKVATLKAELKELLSQPLVARGVSTRYITSGSRPIVDDILAGEYHEGLIGVKKSEASNDLVHPKKGAKKAGAAQKEKKEDYEEWGGFGS</sequence>
<keyword evidence="13" id="KW-1133">Transmembrane helix</keyword>
<dbReference type="PANTHER" id="PTHR47959:SF1">
    <property type="entry name" value="ATP-DEPENDENT RNA HELICASE DBPA"/>
    <property type="match status" value="1"/>
</dbReference>
<evidence type="ECO:0000256" key="11">
    <source>
        <dbReference type="PROSITE-ProRule" id="PRU00552"/>
    </source>
</evidence>
<evidence type="ECO:0000256" key="4">
    <source>
        <dbReference type="ARBA" id="ARBA00022741"/>
    </source>
</evidence>
<dbReference type="InterPro" id="IPR014001">
    <property type="entry name" value="Helicase_ATP-bd"/>
</dbReference>
<dbReference type="PROSITE" id="PS51195">
    <property type="entry name" value="Q_MOTIF"/>
    <property type="match status" value="1"/>
</dbReference>
<feature type="transmembrane region" description="Helical" evidence="13">
    <location>
        <begin position="143"/>
        <end position="164"/>
    </location>
</feature>
<evidence type="ECO:0000256" key="2">
    <source>
        <dbReference type="ARBA" id="ARBA00012552"/>
    </source>
</evidence>
<dbReference type="EC" id="3.6.4.13" evidence="2"/>
<dbReference type="SUPFAM" id="SSF52540">
    <property type="entry name" value="P-loop containing nucleoside triphosphate hydrolases"/>
    <property type="match status" value="1"/>
</dbReference>
<evidence type="ECO:0000256" key="3">
    <source>
        <dbReference type="ARBA" id="ARBA00022517"/>
    </source>
</evidence>
<dbReference type="GO" id="GO:0003724">
    <property type="term" value="F:RNA helicase activity"/>
    <property type="evidence" value="ECO:0007669"/>
    <property type="project" value="UniProtKB-EC"/>
</dbReference>
<evidence type="ECO:0000256" key="9">
    <source>
        <dbReference type="ARBA" id="ARBA00023242"/>
    </source>
</evidence>
<reference evidence="17 18" key="1">
    <citation type="submission" date="2019-02" db="EMBL/GenBank/DDBJ databases">
        <title>Genome sequencing of the rare red list fungi Dentipellis fragilis.</title>
        <authorList>
            <person name="Buettner E."/>
            <person name="Kellner H."/>
        </authorList>
    </citation>
    <scope>NUCLEOTIDE SEQUENCE [LARGE SCALE GENOMIC DNA]</scope>
    <source>
        <strain evidence="17 18">DSM 105465</strain>
    </source>
</reference>
<keyword evidence="6" id="KW-0347">Helicase</keyword>
<dbReference type="PROSITE" id="PS51192">
    <property type="entry name" value="HELICASE_ATP_BIND_1"/>
    <property type="match status" value="1"/>
</dbReference>
<dbReference type="Pfam" id="PF00270">
    <property type="entry name" value="DEAD"/>
    <property type="match status" value="2"/>
</dbReference>
<dbReference type="InterPro" id="IPR001650">
    <property type="entry name" value="Helicase_C-like"/>
</dbReference>
<dbReference type="GO" id="GO:0003723">
    <property type="term" value="F:RNA binding"/>
    <property type="evidence" value="ECO:0007669"/>
    <property type="project" value="UniProtKB-KW"/>
</dbReference>
<dbReference type="PROSITE" id="PS00039">
    <property type="entry name" value="DEAD_ATP_HELICASE"/>
    <property type="match status" value="1"/>
</dbReference>
<feature type="domain" description="Helicase ATP-binding" evidence="14">
    <location>
        <begin position="666"/>
        <end position="934"/>
    </location>
</feature>
<dbReference type="GO" id="GO:0005524">
    <property type="term" value="F:ATP binding"/>
    <property type="evidence" value="ECO:0007669"/>
    <property type="project" value="UniProtKB-KW"/>
</dbReference>
<keyword evidence="5" id="KW-0378">Hydrolase</keyword>
<evidence type="ECO:0000256" key="13">
    <source>
        <dbReference type="SAM" id="Phobius"/>
    </source>
</evidence>
<keyword evidence="13" id="KW-0812">Transmembrane</keyword>
<dbReference type="EMBL" id="SEOQ01000070">
    <property type="protein sequence ID" value="TFY71035.1"/>
    <property type="molecule type" value="Genomic_DNA"/>
</dbReference>
<evidence type="ECO:0000313" key="18">
    <source>
        <dbReference type="Proteomes" id="UP000298327"/>
    </source>
</evidence>
<evidence type="ECO:0000259" key="14">
    <source>
        <dbReference type="PROSITE" id="PS51192"/>
    </source>
</evidence>
<dbReference type="GO" id="GO:0016787">
    <property type="term" value="F:hydrolase activity"/>
    <property type="evidence" value="ECO:0007669"/>
    <property type="project" value="UniProtKB-KW"/>
</dbReference>
<dbReference type="InterPro" id="IPR027417">
    <property type="entry name" value="P-loop_NTPase"/>
</dbReference>
<evidence type="ECO:0000256" key="12">
    <source>
        <dbReference type="SAM" id="MobiDB-lite"/>
    </source>
</evidence>